<name>A0A820DEB3_9BILA</name>
<gene>
    <name evidence="1" type="ORF">OTI717_LOCUS39719</name>
</gene>
<reference evidence="1" key="1">
    <citation type="submission" date="2021-02" db="EMBL/GenBank/DDBJ databases">
        <authorList>
            <person name="Nowell W R."/>
        </authorList>
    </citation>
    <scope>NUCLEOTIDE SEQUENCE</scope>
</reference>
<sequence>SPLDIRFDGATVAQNDTCYDVLCQRKKCVDQFQPLLNNVVCDNLIWHPLHSFYATKQISCIDSKVAFDCLPLKGRITEPINSSNILSSEIIRKKPNPVPRKIYDYMRKCTDLSSNYSSITSGEFFEEDHESENRRHCFI</sequence>
<evidence type="ECO:0000313" key="2">
    <source>
        <dbReference type="Proteomes" id="UP000663823"/>
    </source>
</evidence>
<dbReference type="AlphaFoldDB" id="A0A820DEB3"/>
<comment type="caution">
    <text evidence="1">The sequence shown here is derived from an EMBL/GenBank/DDBJ whole genome shotgun (WGS) entry which is preliminary data.</text>
</comment>
<proteinExistence type="predicted"/>
<dbReference type="Proteomes" id="UP000663823">
    <property type="component" value="Unassembled WGS sequence"/>
</dbReference>
<organism evidence="1 2">
    <name type="scientific">Rotaria sordida</name>
    <dbReference type="NCBI Taxonomy" id="392033"/>
    <lineage>
        <taxon>Eukaryota</taxon>
        <taxon>Metazoa</taxon>
        <taxon>Spiralia</taxon>
        <taxon>Gnathifera</taxon>
        <taxon>Rotifera</taxon>
        <taxon>Eurotatoria</taxon>
        <taxon>Bdelloidea</taxon>
        <taxon>Philodinida</taxon>
        <taxon>Philodinidae</taxon>
        <taxon>Rotaria</taxon>
    </lineage>
</organism>
<dbReference type="EMBL" id="CAJOAX010027388">
    <property type="protein sequence ID" value="CAF4230647.1"/>
    <property type="molecule type" value="Genomic_DNA"/>
</dbReference>
<feature type="non-terminal residue" evidence="1">
    <location>
        <position position="1"/>
    </location>
</feature>
<accession>A0A820DEB3</accession>
<protein>
    <submittedName>
        <fullName evidence="1">Uncharacterized protein</fullName>
    </submittedName>
</protein>
<evidence type="ECO:0000313" key="1">
    <source>
        <dbReference type="EMBL" id="CAF4230647.1"/>
    </source>
</evidence>